<dbReference type="HAMAP" id="MF_01161">
    <property type="entry name" value="tRNA_Ile_lys_synt"/>
    <property type="match status" value="1"/>
</dbReference>
<dbReference type="InterPro" id="IPR011063">
    <property type="entry name" value="TilS/TtcA_N"/>
</dbReference>
<reference evidence="11 12" key="1">
    <citation type="submission" date="2018-04" db="EMBL/GenBank/DDBJ databases">
        <title>Genomic Encyclopedia of Type Strains, Phase IV (KMG-IV): sequencing the most valuable type-strain genomes for metagenomic binning, comparative biology and taxonomic classification.</title>
        <authorList>
            <person name="Goeker M."/>
        </authorList>
    </citation>
    <scope>NUCLEOTIDE SEQUENCE [LARGE SCALE GENOMIC DNA]</scope>
    <source>
        <strain evidence="11 12">DSM 45771</strain>
    </source>
</reference>
<evidence type="ECO:0000256" key="2">
    <source>
        <dbReference type="ARBA" id="ARBA00022598"/>
    </source>
</evidence>
<comment type="similarity">
    <text evidence="7">Belongs to the tRNA(Ile)-lysidine synthase family.</text>
</comment>
<dbReference type="GO" id="GO:0032267">
    <property type="term" value="F:tRNA(Ile)-lysidine synthase activity"/>
    <property type="evidence" value="ECO:0007669"/>
    <property type="project" value="UniProtKB-EC"/>
</dbReference>
<comment type="catalytic activity">
    <reaction evidence="6 7">
        <text>cytidine(34) in tRNA(Ile2) + L-lysine + ATP = lysidine(34) in tRNA(Ile2) + AMP + diphosphate + H(+)</text>
        <dbReference type="Rhea" id="RHEA:43744"/>
        <dbReference type="Rhea" id="RHEA-COMP:10625"/>
        <dbReference type="Rhea" id="RHEA-COMP:10670"/>
        <dbReference type="ChEBI" id="CHEBI:15378"/>
        <dbReference type="ChEBI" id="CHEBI:30616"/>
        <dbReference type="ChEBI" id="CHEBI:32551"/>
        <dbReference type="ChEBI" id="CHEBI:33019"/>
        <dbReference type="ChEBI" id="CHEBI:82748"/>
        <dbReference type="ChEBI" id="CHEBI:83665"/>
        <dbReference type="ChEBI" id="CHEBI:456215"/>
        <dbReference type="EC" id="6.3.4.19"/>
    </reaction>
</comment>
<feature type="domain" description="tRNA(Ile)-lysidine synthase substrate-binding" evidence="10">
    <location>
        <begin position="273"/>
        <end position="338"/>
    </location>
</feature>
<dbReference type="PANTHER" id="PTHR43033">
    <property type="entry name" value="TRNA(ILE)-LYSIDINE SYNTHASE-RELATED"/>
    <property type="match status" value="1"/>
</dbReference>
<dbReference type="PANTHER" id="PTHR43033:SF1">
    <property type="entry name" value="TRNA(ILE)-LYSIDINE SYNTHASE-RELATED"/>
    <property type="match status" value="1"/>
</dbReference>
<keyword evidence="1 7" id="KW-0963">Cytoplasm</keyword>
<gene>
    <name evidence="7" type="primary">tilS</name>
    <name evidence="11" type="ORF">C8D89_102141</name>
</gene>
<dbReference type="SUPFAM" id="SSF52402">
    <property type="entry name" value="Adenine nucleotide alpha hydrolases-like"/>
    <property type="match status" value="1"/>
</dbReference>
<evidence type="ECO:0000313" key="12">
    <source>
        <dbReference type="Proteomes" id="UP000245639"/>
    </source>
</evidence>
<evidence type="ECO:0000256" key="8">
    <source>
        <dbReference type="SAM" id="MobiDB-lite"/>
    </source>
</evidence>
<dbReference type="RefSeq" id="WP_207787075.1">
    <property type="nucleotide sequence ID" value="NZ_QEKW01000002.1"/>
</dbReference>
<dbReference type="Gene3D" id="3.40.50.620">
    <property type="entry name" value="HUPs"/>
    <property type="match status" value="1"/>
</dbReference>
<feature type="binding site" evidence="7">
    <location>
        <begin position="54"/>
        <end position="59"/>
    </location>
    <ligand>
        <name>ATP</name>
        <dbReference type="ChEBI" id="CHEBI:30616"/>
    </ligand>
</feature>
<keyword evidence="2 7" id="KW-0436">Ligase</keyword>
<keyword evidence="12" id="KW-1185">Reference proteome</keyword>
<dbReference type="InterPro" id="IPR012795">
    <property type="entry name" value="tRNA_Ile_lys_synt_N"/>
</dbReference>
<feature type="domain" description="tRNA(Ile)-lysidine/2-thiocytidine synthase N-terminal" evidence="9">
    <location>
        <begin position="49"/>
        <end position="224"/>
    </location>
</feature>
<evidence type="ECO:0000256" key="7">
    <source>
        <dbReference type="HAMAP-Rule" id="MF_01161"/>
    </source>
</evidence>
<dbReference type="EC" id="6.3.4.19" evidence="7"/>
<dbReference type="GO" id="GO:0005737">
    <property type="term" value="C:cytoplasm"/>
    <property type="evidence" value="ECO:0007669"/>
    <property type="project" value="UniProtKB-SubCell"/>
</dbReference>
<dbReference type="NCBIfam" id="TIGR02432">
    <property type="entry name" value="lysidine_TilS_N"/>
    <property type="match status" value="1"/>
</dbReference>
<comment type="function">
    <text evidence="7">Ligates lysine onto the cytidine present at position 34 of the AUA codon-specific tRNA(Ile) that contains the anticodon CAU, in an ATP-dependent manner. Cytidine is converted to lysidine, thus changing the amino acid specificity of the tRNA from methionine to isoleucine.</text>
</comment>
<sequence>MRVPEPVAAVRRAVREALAAHPGARTDATNAPFAAPTRTNGAFVSPRRLLVACSGGADSVALAAAAVHVVPGRVHGVVVDHGLQDGSGAQAARTAALLRELGASAEVVPVDVGTAGGPEAAARSARYAALRAASRAHGSTHGGAPVLLGHTLDDQAETVLLGLARGSGARSLAGMAVWDPPWCRPLLGVRRTTTRAACGAAGLEVWDDPHNDDPRYTRVRLRHEVLPRLEEILAGGVAPALARTAAQLADDDAALATWADARRGALVDADGSLDAASLRADPSAVRRRVLRVWLADAGVAELTDAHVRAVDGLVAAWRGQGAPPLPGGLEVVRAHGRLRVLAAPVRARGAAGSVHREAPAPPPPTPETP</sequence>
<comment type="subcellular location">
    <subcellularLocation>
        <location evidence="7">Cytoplasm</location>
    </subcellularLocation>
</comment>
<protein>
    <recommendedName>
        <fullName evidence="7">tRNA(Ile)-lysidine synthase</fullName>
        <ecNumber evidence="7">6.3.4.19</ecNumber>
    </recommendedName>
    <alternativeName>
        <fullName evidence="7">tRNA(Ile)-2-lysyl-cytidine synthase</fullName>
    </alternativeName>
    <alternativeName>
        <fullName evidence="7">tRNA(Ile)-lysidine synthetase</fullName>
    </alternativeName>
</protein>
<dbReference type="Gene3D" id="1.20.59.20">
    <property type="match status" value="1"/>
</dbReference>
<dbReference type="SUPFAM" id="SSF82829">
    <property type="entry name" value="MesJ substrate recognition domain-like"/>
    <property type="match status" value="1"/>
</dbReference>
<name>A0A2U1FLB0_9PSEU</name>
<accession>A0A2U1FLB0</accession>
<organism evidence="11 12">
    <name type="scientific">Actinomycetospora cinnamomea</name>
    <dbReference type="NCBI Taxonomy" id="663609"/>
    <lineage>
        <taxon>Bacteria</taxon>
        <taxon>Bacillati</taxon>
        <taxon>Actinomycetota</taxon>
        <taxon>Actinomycetes</taxon>
        <taxon>Pseudonocardiales</taxon>
        <taxon>Pseudonocardiaceae</taxon>
        <taxon>Actinomycetospora</taxon>
    </lineage>
</organism>
<dbReference type="Pfam" id="PF01171">
    <property type="entry name" value="ATP_bind_3"/>
    <property type="match status" value="1"/>
</dbReference>
<dbReference type="GO" id="GO:0005524">
    <property type="term" value="F:ATP binding"/>
    <property type="evidence" value="ECO:0007669"/>
    <property type="project" value="UniProtKB-UniRule"/>
</dbReference>
<evidence type="ECO:0000256" key="4">
    <source>
        <dbReference type="ARBA" id="ARBA00022741"/>
    </source>
</evidence>
<dbReference type="GO" id="GO:0006400">
    <property type="term" value="P:tRNA modification"/>
    <property type="evidence" value="ECO:0007669"/>
    <property type="project" value="UniProtKB-UniRule"/>
</dbReference>
<dbReference type="AlphaFoldDB" id="A0A2U1FLB0"/>
<evidence type="ECO:0000256" key="5">
    <source>
        <dbReference type="ARBA" id="ARBA00022840"/>
    </source>
</evidence>
<dbReference type="InterPro" id="IPR012094">
    <property type="entry name" value="tRNA_Ile_lys_synt"/>
</dbReference>
<dbReference type="CDD" id="cd01992">
    <property type="entry name" value="TilS_N"/>
    <property type="match status" value="1"/>
</dbReference>
<dbReference type="EMBL" id="QEKW01000002">
    <property type="protein sequence ID" value="PVZ12993.1"/>
    <property type="molecule type" value="Genomic_DNA"/>
</dbReference>
<dbReference type="InterPro" id="IPR014729">
    <property type="entry name" value="Rossmann-like_a/b/a_fold"/>
</dbReference>
<keyword evidence="4 7" id="KW-0547">Nucleotide-binding</keyword>
<feature type="compositionally biased region" description="Pro residues" evidence="8">
    <location>
        <begin position="359"/>
        <end position="369"/>
    </location>
</feature>
<comment type="domain">
    <text evidence="7">The N-terminal region contains the highly conserved SGGXDS motif, predicted to be a P-loop motif involved in ATP binding.</text>
</comment>
<keyword evidence="3 7" id="KW-0819">tRNA processing</keyword>
<evidence type="ECO:0000256" key="6">
    <source>
        <dbReference type="ARBA" id="ARBA00048539"/>
    </source>
</evidence>
<proteinExistence type="inferred from homology"/>
<evidence type="ECO:0000313" key="11">
    <source>
        <dbReference type="EMBL" id="PVZ12993.1"/>
    </source>
</evidence>
<dbReference type="InterPro" id="IPR015262">
    <property type="entry name" value="tRNA_Ile_lys_synt_subst-bd"/>
</dbReference>
<keyword evidence="5 7" id="KW-0067">ATP-binding</keyword>
<comment type="caution">
    <text evidence="11">The sequence shown here is derived from an EMBL/GenBank/DDBJ whole genome shotgun (WGS) entry which is preliminary data.</text>
</comment>
<evidence type="ECO:0000259" key="10">
    <source>
        <dbReference type="Pfam" id="PF09179"/>
    </source>
</evidence>
<feature type="region of interest" description="Disordered" evidence="8">
    <location>
        <begin position="349"/>
        <end position="369"/>
    </location>
</feature>
<dbReference type="Pfam" id="PF09179">
    <property type="entry name" value="TilS"/>
    <property type="match status" value="1"/>
</dbReference>
<evidence type="ECO:0000256" key="1">
    <source>
        <dbReference type="ARBA" id="ARBA00022490"/>
    </source>
</evidence>
<evidence type="ECO:0000259" key="9">
    <source>
        <dbReference type="Pfam" id="PF01171"/>
    </source>
</evidence>
<dbReference type="Proteomes" id="UP000245639">
    <property type="component" value="Unassembled WGS sequence"/>
</dbReference>
<evidence type="ECO:0000256" key="3">
    <source>
        <dbReference type="ARBA" id="ARBA00022694"/>
    </source>
</evidence>